<evidence type="ECO:0008006" key="3">
    <source>
        <dbReference type="Google" id="ProtNLM"/>
    </source>
</evidence>
<dbReference type="AlphaFoldDB" id="A0A9P7YP57"/>
<dbReference type="Proteomes" id="UP000824998">
    <property type="component" value="Unassembled WGS sequence"/>
</dbReference>
<evidence type="ECO:0000313" key="2">
    <source>
        <dbReference type="Proteomes" id="UP000824998"/>
    </source>
</evidence>
<name>A0A9P7YP57_9HELO</name>
<dbReference type="EMBL" id="MU251392">
    <property type="protein sequence ID" value="KAG9237142.1"/>
    <property type="molecule type" value="Genomic_DNA"/>
</dbReference>
<dbReference type="SUPFAM" id="SSF55729">
    <property type="entry name" value="Acyl-CoA N-acyltransferases (Nat)"/>
    <property type="match status" value="1"/>
</dbReference>
<proteinExistence type="predicted"/>
<sequence>MAVEEVLKDVGENPIARVCLVPWDPDSDFQVKRMHQQRTSCGWHQWFVEDKWTVQQREGHKSIHWIVLDSPNPTVDETLIRKHLAKYPDEATPLMDSATSLRAQPITPSYSKPFIPVGHISLDSDGADPEGKLSYDLKDVYRIVAFYVSRALHGSGVGRQAMDALESITASPPFSAKTLVISTAADDYPHRIEKFKALGRKLPMHSISEWYARRGYVQYKLVEEAWWEPDKTGKQWAASAVYMKKDVVQF</sequence>
<protein>
    <recommendedName>
        <fullName evidence="3">N-acetyltransferase domain-containing protein</fullName>
    </recommendedName>
</protein>
<keyword evidence="2" id="KW-1185">Reference proteome</keyword>
<reference evidence="1" key="1">
    <citation type="journal article" date="2021" name="IMA Fungus">
        <title>Genomic characterization of three marine fungi, including Emericellopsis atlantica sp. nov. with signatures of a generalist lifestyle and marine biomass degradation.</title>
        <authorList>
            <person name="Hagestad O.C."/>
            <person name="Hou L."/>
            <person name="Andersen J.H."/>
            <person name="Hansen E.H."/>
            <person name="Altermark B."/>
            <person name="Li C."/>
            <person name="Kuhnert E."/>
            <person name="Cox R.J."/>
            <person name="Crous P.W."/>
            <person name="Spatafora J.W."/>
            <person name="Lail K."/>
            <person name="Amirebrahimi M."/>
            <person name="Lipzen A."/>
            <person name="Pangilinan J."/>
            <person name="Andreopoulos W."/>
            <person name="Hayes R.D."/>
            <person name="Ng V."/>
            <person name="Grigoriev I.V."/>
            <person name="Jackson S.A."/>
            <person name="Sutton T.D.S."/>
            <person name="Dobson A.D.W."/>
            <person name="Rama T."/>
        </authorList>
    </citation>
    <scope>NUCLEOTIDE SEQUENCE</scope>
    <source>
        <strain evidence="1">TRa018bII</strain>
    </source>
</reference>
<gene>
    <name evidence="1" type="ORF">BJ875DRAFT_454432</name>
</gene>
<comment type="caution">
    <text evidence="1">The sequence shown here is derived from an EMBL/GenBank/DDBJ whole genome shotgun (WGS) entry which is preliminary data.</text>
</comment>
<dbReference type="InterPro" id="IPR016181">
    <property type="entry name" value="Acyl_CoA_acyltransferase"/>
</dbReference>
<accession>A0A9P7YP57</accession>
<evidence type="ECO:0000313" key="1">
    <source>
        <dbReference type="EMBL" id="KAG9237142.1"/>
    </source>
</evidence>
<organism evidence="1 2">
    <name type="scientific">Amylocarpus encephaloides</name>
    <dbReference type="NCBI Taxonomy" id="45428"/>
    <lineage>
        <taxon>Eukaryota</taxon>
        <taxon>Fungi</taxon>
        <taxon>Dikarya</taxon>
        <taxon>Ascomycota</taxon>
        <taxon>Pezizomycotina</taxon>
        <taxon>Leotiomycetes</taxon>
        <taxon>Helotiales</taxon>
        <taxon>Helotiales incertae sedis</taxon>
        <taxon>Amylocarpus</taxon>
    </lineage>
</organism>
<dbReference type="OrthoDB" id="2326446at2759"/>
<dbReference type="CDD" id="cd04301">
    <property type="entry name" value="NAT_SF"/>
    <property type="match status" value="1"/>
</dbReference>
<dbReference type="Gene3D" id="3.40.630.30">
    <property type="match status" value="1"/>
</dbReference>